<feature type="domain" description="Toprim" evidence="14">
    <location>
        <begin position="419"/>
        <end position="534"/>
    </location>
</feature>
<evidence type="ECO:0000256" key="2">
    <source>
        <dbReference type="ARBA" id="ARBA00010708"/>
    </source>
</evidence>
<evidence type="ECO:0000256" key="12">
    <source>
        <dbReference type="ARBA" id="ARBA00023235"/>
    </source>
</evidence>
<evidence type="ECO:0000256" key="4">
    <source>
        <dbReference type="ARBA" id="ARBA00019166"/>
    </source>
</evidence>
<dbReference type="Gene3D" id="3.30.565.10">
    <property type="entry name" value="Histidine kinase-like ATPase, C-terminal domain"/>
    <property type="match status" value="1"/>
</dbReference>
<evidence type="ECO:0000256" key="7">
    <source>
        <dbReference type="ARBA" id="ARBA00022741"/>
    </source>
</evidence>
<evidence type="ECO:0000313" key="15">
    <source>
        <dbReference type="EMBL" id="OOZ40106.1"/>
    </source>
</evidence>
<feature type="site" description="Interaction with DNA" evidence="13">
    <location>
        <position position="453"/>
    </location>
</feature>
<dbReference type="FunFam" id="3.30.565.10:FF:000002">
    <property type="entry name" value="DNA gyrase subunit B"/>
    <property type="match status" value="1"/>
</dbReference>
<dbReference type="CDD" id="cd00822">
    <property type="entry name" value="TopoII_Trans_DNA_gyrase"/>
    <property type="match status" value="1"/>
</dbReference>
<dbReference type="InterPro" id="IPR041423">
    <property type="entry name" value="GyrB_insert"/>
</dbReference>
<gene>
    <name evidence="13" type="primary">gyrB</name>
    <name evidence="15" type="ORF">BOW53_09050</name>
</gene>
<feature type="binding site" evidence="13">
    <location>
        <position position="499"/>
    </location>
    <ligand>
        <name>Mg(2+)</name>
        <dbReference type="ChEBI" id="CHEBI:18420"/>
        <label>1</label>
        <note>catalytic</note>
    </ligand>
</feature>
<dbReference type="Gene3D" id="3.30.230.10">
    <property type="match status" value="1"/>
</dbReference>
<dbReference type="FunFam" id="3.30.230.10:FF:000005">
    <property type="entry name" value="DNA gyrase subunit B"/>
    <property type="match status" value="1"/>
</dbReference>
<dbReference type="FunFam" id="3.40.50.670:FF:000004">
    <property type="entry name" value="DNA gyrase subunit B"/>
    <property type="match status" value="1"/>
</dbReference>
<comment type="subunit">
    <text evidence="13">Heterotetramer, composed of two GyrA and two GyrB chains. In the heterotetramer, GyrA contains the active site tyrosine that forms a transient covalent intermediate with DNA, while GyrB binds cofactors and catalyzes ATP hydrolysis.</text>
</comment>
<evidence type="ECO:0000256" key="3">
    <source>
        <dbReference type="ARBA" id="ARBA00012895"/>
    </source>
</evidence>
<dbReference type="InterPro" id="IPR013760">
    <property type="entry name" value="Topo_IIA-like_dom_sf"/>
</dbReference>
<dbReference type="InterPro" id="IPR036890">
    <property type="entry name" value="HATPase_C_sf"/>
</dbReference>
<dbReference type="InterPro" id="IPR034160">
    <property type="entry name" value="TOPRIM_GyrB"/>
</dbReference>
<dbReference type="InterPro" id="IPR013506">
    <property type="entry name" value="Topo_IIA_bsu_dom2"/>
</dbReference>
<comment type="subcellular location">
    <subcellularLocation>
        <location evidence="13">Cytoplasm</location>
    </subcellularLocation>
</comment>
<dbReference type="SUPFAM" id="SSF54211">
    <property type="entry name" value="Ribosomal protein S5 domain 2-like"/>
    <property type="match status" value="1"/>
</dbReference>
<dbReference type="NCBIfam" id="TIGR01059">
    <property type="entry name" value="gyrB"/>
    <property type="match status" value="1"/>
</dbReference>
<dbReference type="Pfam" id="PF02518">
    <property type="entry name" value="HATPase_c"/>
    <property type="match status" value="1"/>
</dbReference>
<dbReference type="InterPro" id="IPR013759">
    <property type="entry name" value="Topo_IIA_B_C"/>
</dbReference>
<dbReference type="Pfam" id="PF18053">
    <property type="entry name" value="GyrB_insert"/>
    <property type="match status" value="1"/>
</dbReference>
<dbReference type="FunFam" id="3.40.50.670:FF:000005">
    <property type="entry name" value="DNA gyrase subunit B"/>
    <property type="match status" value="1"/>
</dbReference>
<dbReference type="EC" id="5.6.2.2" evidence="3 13"/>
<dbReference type="NCBIfam" id="NF004189">
    <property type="entry name" value="PRK05644.1"/>
    <property type="match status" value="1"/>
</dbReference>
<dbReference type="EMBL" id="MPRL01000033">
    <property type="protein sequence ID" value="OOZ40106.1"/>
    <property type="molecule type" value="Genomic_DNA"/>
</dbReference>
<dbReference type="InterPro" id="IPR002288">
    <property type="entry name" value="DNA_gyrase_B_C"/>
</dbReference>
<dbReference type="PROSITE" id="PS00177">
    <property type="entry name" value="TOPOISOMERASE_II"/>
    <property type="match status" value="1"/>
</dbReference>
<keyword evidence="11" id="KW-0238">DNA-binding</keyword>
<dbReference type="PANTHER" id="PTHR45866:SF1">
    <property type="entry name" value="DNA GYRASE SUBUNIT B, MITOCHONDRIAL"/>
    <property type="match status" value="1"/>
</dbReference>
<dbReference type="InterPro" id="IPR001241">
    <property type="entry name" value="Topo_IIA"/>
</dbReference>
<dbReference type="SUPFAM" id="SSF56719">
    <property type="entry name" value="Type II DNA topoisomerase"/>
    <property type="match status" value="1"/>
</dbReference>
<dbReference type="InterPro" id="IPR020568">
    <property type="entry name" value="Ribosomal_Su5_D2-typ_SF"/>
</dbReference>
<evidence type="ECO:0000256" key="6">
    <source>
        <dbReference type="ARBA" id="ARBA00022723"/>
    </source>
</evidence>
<keyword evidence="9 13" id="KW-0460">Magnesium</keyword>
<dbReference type="GO" id="GO:0005694">
    <property type="term" value="C:chromosome"/>
    <property type="evidence" value="ECO:0007669"/>
    <property type="project" value="InterPro"/>
</dbReference>
<protein>
    <recommendedName>
        <fullName evidence="4 13">DNA gyrase subunit B</fullName>
        <ecNumber evidence="3 13">5.6.2.2</ecNumber>
    </recommendedName>
</protein>
<evidence type="ECO:0000256" key="11">
    <source>
        <dbReference type="ARBA" id="ARBA00023125"/>
    </source>
</evidence>
<evidence type="ECO:0000256" key="10">
    <source>
        <dbReference type="ARBA" id="ARBA00023029"/>
    </source>
</evidence>
<dbReference type="Gene3D" id="3.40.50.670">
    <property type="match status" value="2"/>
</dbReference>
<dbReference type="SMART" id="SM00433">
    <property type="entry name" value="TOP2c"/>
    <property type="match status" value="1"/>
</dbReference>
<evidence type="ECO:0000256" key="5">
    <source>
        <dbReference type="ARBA" id="ARBA00022490"/>
    </source>
</evidence>
<keyword evidence="12 13" id="KW-0413">Isomerase</keyword>
<keyword evidence="16" id="KW-1185">Reference proteome</keyword>
<dbReference type="RefSeq" id="WP_078483773.1">
    <property type="nucleotide sequence ID" value="NZ_MPRL01000033.1"/>
</dbReference>
<dbReference type="CDD" id="cd03366">
    <property type="entry name" value="TOPRIM_TopoIIA_GyrB"/>
    <property type="match status" value="1"/>
</dbReference>
<dbReference type="Gene3D" id="3.10.20.690">
    <property type="match status" value="1"/>
</dbReference>
<dbReference type="InterPro" id="IPR011557">
    <property type="entry name" value="GyrB"/>
</dbReference>
<comment type="catalytic activity">
    <reaction evidence="1 13">
        <text>ATP-dependent breakage, passage and rejoining of double-stranded DNA.</text>
        <dbReference type="EC" id="5.6.2.2"/>
    </reaction>
</comment>
<dbReference type="Proteomes" id="UP000191110">
    <property type="component" value="Unassembled WGS sequence"/>
</dbReference>
<dbReference type="InterPro" id="IPR006171">
    <property type="entry name" value="TOPRIM_dom"/>
</dbReference>
<dbReference type="Pfam" id="PF21249">
    <property type="entry name" value="GyrB_hook"/>
    <property type="match status" value="1"/>
</dbReference>
<accession>A0A1T2L594</accession>
<dbReference type="GO" id="GO:0006261">
    <property type="term" value="P:DNA-templated DNA replication"/>
    <property type="evidence" value="ECO:0007669"/>
    <property type="project" value="UniProtKB-UniRule"/>
</dbReference>
<comment type="function">
    <text evidence="13">A type II topoisomerase that negatively supercoils closed circular double-stranded (ds) DNA in an ATP-dependent manner to modulate DNA topology and maintain chromosomes in an underwound state. Negative supercoiling favors strand separation, and DNA replication, transcription, recombination and repair, all of which involve strand separation. Also able to catalyze the interconversion of other topological isomers of dsDNA rings, including catenanes and knotted rings. Type II topoisomerases break and join 2 DNA strands simultaneously in an ATP-dependent manner.</text>
</comment>
<dbReference type="AlphaFoldDB" id="A0A1T2L594"/>
<dbReference type="InterPro" id="IPR000565">
    <property type="entry name" value="Topo_IIA_B"/>
</dbReference>
<comment type="caution">
    <text evidence="15">The sequence shown here is derived from an EMBL/GenBank/DDBJ whole genome shotgun (WGS) entry which is preliminary data.</text>
</comment>
<keyword evidence="5 13" id="KW-0963">Cytoplasm</keyword>
<evidence type="ECO:0000256" key="8">
    <source>
        <dbReference type="ARBA" id="ARBA00022840"/>
    </source>
</evidence>
<dbReference type="NCBIfam" id="NF011501">
    <property type="entry name" value="PRK14939.1"/>
    <property type="match status" value="1"/>
</dbReference>
<keyword evidence="10 13" id="KW-0799">Topoisomerase</keyword>
<dbReference type="GO" id="GO:0006265">
    <property type="term" value="P:DNA topological change"/>
    <property type="evidence" value="ECO:0007669"/>
    <property type="project" value="UniProtKB-UniRule"/>
</dbReference>
<reference evidence="15 16" key="1">
    <citation type="submission" date="2016-11" db="EMBL/GenBank/DDBJ databases">
        <title>Mixed transmission modes and dynamic genome evolution in an obligate animal-bacterial symbiosis.</title>
        <authorList>
            <person name="Russell S.L."/>
            <person name="Corbett-Detig R.B."/>
            <person name="Cavanaugh C.M."/>
        </authorList>
    </citation>
    <scope>NUCLEOTIDE SEQUENCE [LARGE SCALE GENOMIC DNA]</scope>
    <source>
        <strain evidence="15">Sveles-Q1</strain>
    </source>
</reference>
<keyword evidence="8 13" id="KW-0067">ATP-binding</keyword>
<feature type="binding site" evidence="13">
    <location>
        <position position="425"/>
    </location>
    <ligand>
        <name>Mg(2+)</name>
        <dbReference type="ChEBI" id="CHEBI:18420"/>
        <label>1</label>
        <note>catalytic</note>
    </ligand>
</feature>
<dbReference type="SMART" id="SM00387">
    <property type="entry name" value="HATPase_c"/>
    <property type="match status" value="1"/>
</dbReference>
<dbReference type="CDD" id="cd16928">
    <property type="entry name" value="HATPase_GyrB-like"/>
    <property type="match status" value="1"/>
</dbReference>
<evidence type="ECO:0000256" key="9">
    <source>
        <dbReference type="ARBA" id="ARBA00022842"/>
    </source>
</evidence>
<dbReference type="PROSITE" id="PS50880">
    <property type="entry name" value="TOPRIM"/>
    <property type="match status" value="1"/>
</dbReference>
<dbReference type="InterPro" id="IPR018522">
    <property type="entry name" value="TopoIIA_CS"/>
</dbReference>
<dbReference type="Pfam" id="PF00986">
    <property type="entry name" value="DNA_gyraseB_C"/>
    <property type="match status" value="1"/>
</dbReference>
<evidence type="ECO:0000259" key="14">
    <source>
        <dbReference type="PROSITE" id="PS50880"/>
    </source>
</evidence>
<dbReference type="InterPro" id="IPR049353">
    <property type="entry name" value="GyrB_hook"/>
</dbReference>
<dbReference type="OrthoDB" id="9802808at2"/>
<comment type="similarity">
    <text evidence="2 13">Belongs to the type II topoisomerase GyrB family.</text>
</comment>
<comment type="cofactor">
    <cofactor evidence="13">
        <name>Mg(2+)</name>
        <dbReference type="ChEBI" id="CHEBI:18420"/>
    </cofactor>
    <cofactor evidence="13">
        <name>Mn(2+)</name>
        <dbReference type="ChEBI" id="CHEBI:29035"/>
    </cofactor>
    <cofactor evidence="13">
        <name>Ca(2+)</name>
        <dbReference type="ChEBI" id="CHEBI:29108"/>
    </cofactor>
    <text evidence="13">Binds two Mg(2+) per subunit. The magnesium ions form salt bridges with both the protein and the DNA. Can also accept other divalent metal cations, such as Mn(2+) or Ca(2+).</text>
</comment>
<dbReference type="GO" id="GO:0003918">
    <property type="term" value="F:DNA topoisomerase type II (double strand cut, ATP-hydrolyzing) activity"/>
    <property type="evidence" value="ECO:0007669"/>
    <property type="project" value="UniProtKB-UniRule"/>
</dbReference>
<dbReference type="InterPro" id="IPR003594">
    <property type="entry name" value="HATPase_dom"/>
</dbReference>
<comment type="miscellaneous">
    <text evidence="13">Few gyrases are as efficient as E.coli at forming negative supercoils. Not all organisms have 2 type II topoisomerases; in organisms with a single type II topoisomerase this enzyme also has to decatenate newly replicated chromosomes.</text>
</comment>
<dbReference type="PRINTS" id="PR00418">
    <property type="entry name" value="TPI2FAMILY"/>
</dbReference>
<dbReference type="GO" id="GO:0046872">
    <property type="term" value="F:metal ion binding"/>
    <property type="evidence" value="ECO:0007669"/>
    <property type="project" value="UniProtKB-KW"/>
</dbReference>
<dbReference type="InterPro" id="IPR014721">
    <property type="entry name" value="Ribsml_uS5_D2-typ_fold_subgr"/>
</dbReference>
<dbReference type="PANTHER" id="PTHR45866">
    <property type="entry name" value="DNA GYRASE/TOPOISOMERASE SUBUNIT B"/>
    <property type="match status" value="1"/>
</dbReference>
<evidence type="ECO:0000313" key="16">
    <source>
        <dbReference type="Proteomes" id="UP000191110"/>
    </source>
</evidence>
<dbReference type="GO" id="GO:0003677">
    <property type="term" value="F:DNA binding"/>
    <property type="evidence" value="ECO:0007669"/>
    <property type="project" value="UniProtKB-KW"/>
</dbReference>
<sequence length="805" mass="90133">MSEENSYDSSNIKVLKGLDAVRKRPGMYIGDTDDGTGLHHMVFEVVDNSIDEALAGHCSDINVVIHSDGSISVSDNGRGIPVDMHPEEKVSAAEVIMTVLHAGGKFDDNSYKVSGGLHGVGVSVVNALSETLRLTICRNGEVYQQEYVLGVPQEPLKSVGETKSSGTEIRFKPSVEIFADTEYHYDILAKRLRELSFLNSGVRIRISDERSDKEDIFEYEGGIRAFVEHLNRNKTPIIENVFHFTTEKDEVGVEVALQWNDSYQENIFCFTNNIPQRDGGTHLAGFRSALTRTLNQFMEKEGISKKSKINATGDDAREGLTAVLSVKVPDPKFSSQTKDKLVSSEVKGIVESTMAEKLQEFLLENPAEMKAITGKIIDAARAREAARKAREMTRRKGALDIAGLPGKLADCQEKDPALSELFLVEGDSAGGSAKQGRDRHTQAILPLKGKILNVEKARFDKMLSSAEVGTLITALGCGIGREEFNPDKLRYHRIIIMTDADVDGSHIRTLLLTFFYRQMPELIERGHIYIAQPPLYKVKKGKQEQYVKDDTELNNHLLQLSLDKTTLYVNPDAPPLTGPGLEALTRDYLAVMQTIRRLSRRYDQQILERLIYMPKLGTEGFHNQAQLGEWAAELQARINDDQDASVRYEIRAEEGEENDPYHLVVSKYNHGISNDSVINHEFFDSVEYQSMVVLGEQLDGLLSEGAYIQRGERNQPVMSFKQALNWMMDEAKRGLHIQRYKGLGEMNPDQLWETTLDSESRRLLQVKIEDAVGADEIFTTLMGDQVEPRRDFIEVNALSASNIDV</sequence>
<keyword evidence="6 13" id="KW-0479">Metal-binding</keyword>
<dbReference type="Pfam" id="PF01751">
    <property type="entry name" value="Toprim"/>
    <property type="match status" value="1"/>
</dbReference>
<dbReference type="GO" id="GO:0005737">
    <property type="term" value="C:cytoplasm"/>
    <property type="evidence" value="ECO:0007669"/>
    <property type="project" value="UniProtKB-SubCell"/>
</dbReference>
<dbReference type="GO" id="GO:0005524">
    <property type="term" value="F:ATP binding"/>
    <property type="evidence" value="ECO:0007669"/>
    <property type="project" value="UniProtKB-UniRule"/>
</dbReference>
<dbReference type="HAMAP" id="MF_01898">
    <property type="entry name" value="GyrB"/>
    <property type="match status" value="1"/>
</dbReference>
<feature type="site" description="Interaction with DNA" evidence="13">
    <location>
        <position position="450"/>
    </location>
</feature>
<dbReference type="PRINTS" id="PR01159">
    <property type="entry name" value="DNAGYRASEB"/>
</dbReference>
<dbReference type="Pfam" id="PF00204">
    <property type="entry name" value="DNA_gyraseB"/>
    <property type="match status" value="1"/>
</dbReference>
<feature type="binding site" evidence="13">
    <location>
        <position position="501"/>
    </location>
    <ligand>
        <name>Mg(2+)</name>
        <dbReference type="ChEBI" id="CHEBI:18420"/>
        <label>2</label>
    </ligand>
</feature>
<evidence type="ECO:0000256" key="13">
    <source>
        <dbReference type="HAMAP-Rule" id="MF_01898"/>
    </source>
</evidence>
<organism evidence="15 16">
    <name type="scientific">Solemya pervernicosa gill symbiont</name>
    <dbReference type="NCBI Taxonomy" id="642797"/>
    <lineage>
        <taxon>Bacteria</taxon>
        <taxon>Pseudomonadati</taxon>
        <taxon>Pseudomonadota</taxon>
        <taxon>Gammaproteobacteria</taxon>
        <taxon>sulfur-oxidizing symbionts</taxon>
    </lineage>
</organism>
<proteinExistence type="inferred from homology"/>
<name>A0A1T2L594_9GAMM</name>
<keyword evidence="7 13" id="KW-0547">Nucleotide-binding</keyword>
<evidence type="ECO:0000256" key="1">
    <source>
        <dbReference type="ARBA" id="ARBA00000185"/>
    </source>
</evidence>
<dbReference type="SUPFAM" id="SSF55874">
    <property type="entry name" value="ATPase domain of HSP90 chaperone/DNA topoisomerase II/histidine kinase"/>
    <property type="match status" value="1"/>
</dbReference>
<feature type="binding site" evidence="13">
    <location>
        <position position="499"/>
    </location>
    <ligand>
        <name>Mg(2+)</name>
        <dbReference type="ChEBI" id="CHEBI:18420"/>
        <label>2</label>
    </ligand>
</feature>